<organism evidence="1 2">
    <name type="scientific">Commensalibacter nepenthis</name>
    <dbReference type="NCBI Taxonomy" id="3043872"/>
    <lineage>
        <taxon>Bacteria</taxon>
        <taxon>Pseudomonadati</taxon>
        <taxon>Pseudomonadota</taxon>
        <taxon>Alphaproteobacteria</taxon>
        <taxon>Acetobacterales</taxon>
        <taxon>Acetobacteraceae</taxon>
    </lineage>
</organism>
<sequence length="99" mass="12108">MNNDIPSVYSELDQLRKEVIHELIDRLEWVAVDEYWRPVFFDKQFNHYYFCVKFLYKRRYDTDFSSVEDIALLTELKEQFKTGERLLFATHTGYAINHF</sequence>
<dbReference type="RefSeq" id="WP_281461424.1">
    <property type="nucleotide sequence ID" value="NZ_JASBAN010000001.1"/>
</dbReference>
<proteinExistence type="predicted"/>
<reference evidence="1" key="1">
    <citation type="submission" date="2023-05" db="EMBL/GenBank/DDBJ databases">
        <title>Whole genome sequence of Commensalibacter sp.</title>
        <authorList>
            <person name="Charoenyingcharoen P."/>
            <person name="Yukphan P."/>
        </authorList>
    </citation>
    <scope>NUCLEOTIDE SEQUENCE</scope>
    <source>
        <strain evidence="1">TBRC 10068</strain>
    </source>
</reference>
<keyword evidence="2" id="KW-1185">Reference proteome</keyword>
<evidence type="ECO:0000313" key="1">
    <source>
        <dbReference type="EMBL" id="MDI2111732.1"/>
    </source>
</evidence>
<name>A0ABT6Q4D2_9PROT</name>
<protein>
    <submittedName>
        <fullName evidence="1">Uncharacterized protein</fullName>
    </submittedName>
</protein>
<evidence type="ECO:0000313" key="2">
    <source>
        <dbReference type="Proteomes" id="UP001431775"/>
    </source>
</evidence>
<accession>A0ABT6Q4D2</accession>
<dbReference type="Proteomes" id="UP001431775">
    <property type="component" value="Unassembled WGS sequence"/>
</dbReference>
<gene>
    <name evidence="1" type="ORF">QJV33_00245</name>
</gene>
<comment type="caution">
    <text evidence="1">The sequence shown here is derived from an EMBL/GenBank/DDBJ whole genome shotgun (WGS) entry which is preliminary data.</text>
</comment>
<dbReference type="EMBL" id="JASBAN010000001">
    <property type="protein sequence ID" value="MDI2111732.1"/>
    <property type="molecule type" value="Genomic_DNA"/>
</dbReference>